<dbReference type="HOGENOM" id="CLU_987250_0_0_1"/>
<reference evidence="1 2" key="1">
    <citation type="submission" date="2014-02" db="EMBL/GenBank/DDBJ databases">
        <title>The genome sequence of the entomopathogenic fungus Metarhizium robertsii ARSEF 2575.</title>
        <authorList>
            <person name="Giuliano Garisto Donzelli B."/>
            <person name="Roe B.A."/>
            <person name="Macmil S.L."/>
            <person name="Krasnoff S.B."/>
            <person name="Gibson D.M."/>
        </authorList>
    </citation>
    <scope>NUCLEOTIDE SEQUENCE [LARGE SCALE GENOMIC DNA]</scope>
    <source>
        <strain evidence="1 2">ARSEF 2575</strain>
    </source>
</reference>
<dbReference type="Proteomes" id="UP000030151">
    <property type="component" value="Unassembled WGS sequence"/>
</dbReference>
<comment type="caution">
    <text evidence="1">The sequence shown here is derived from an EMBL/GenBank/DDBJ whole genome shotgun (WGS) entry which is preliminary data.</text>
</comment>
<accession>A0A014N497</accession>
<evidence type="ECO:0000313" key="2">
    <source>
        <dbReference type="Proteomes" id="UP000030151"/>
    </source>
</evidence>
<dbReference type="EMBL" id="JELW01000009">
    <property type="protein sequence ID" value="EXV01072.1"/>
    <property type="molecule type" value="Genomic_DNA"/>
</dbReference>
<protein>
    <submittedName>
        <fullName evidence="1">Uncharacterized protein</fullName>
    </submittedName>
</protein>
<proteinExistence type="predicted"/>
<dbReference type="AlphaFoldDB" id="A0A014N497"/>
<sequence>MNPVLSCCNPSTSEFHQLTAKPLHFNDAIGEQSVHCERDRFIQRVRNREAEPIQLASSSCNKTSPFILSGEATISSFLSNFQTFRNASYTFLYGIASYIARAARSEVRWLQCCRCPFHLDTKLDKSKLLMASNCLAENTAIPVLKALAYSTDDNYGLFSTYISSSIILTAEAQTTGILFYRLNGNEYAAIRVFSSFTIQNTYYSQHRCLRSANSYANMLLDIGSLLCVSSKEITVVMDATGSPGKQSALLTLLGHISNVPRARPNASIIAFGAAISIVLTWL</sequence>
<name>A0A014N497_9HYPO</name>
<evidence type="ECO:0000313" key="1">
    <source>
        <dbReference type="EMBL" id="EXV01072.1"/>
    </source>
</evidence>
<gene>
    <name evidence="1" type="ORF">X797_005645</name>
</gene>
<organism evidence="1 2">
    <name type="scientific">Metarhizium robertsii</name>
    <dbReference type="NCBI Taxonomy" id="568076"/>
    <lineage>
        <taxon>Eukaryota</taxon>
        <taxon>Fungi</taxon>
        <taxon>Dikarya</taxon>
        <taxon>Ascomycota</taxon>
        <taxon>Pezizomycotina</taxon>
        <taxon>Sordariomycetes</taxon>
        <taxon>Hypocreomycetidae</taxon>
        <taxon>Hypocreales</taxon>
        <taxon>Clavicipitaceae</taxon>
        <taxon>Metarhizium</taxon>
    </lineage>
</organism>